<evidence type="ECO:0000313" key="3">
    <source>
        <dbReference type="EMBL" id="KAF1838419.1"/>
    </source>
</evidence>
<name>A0A6A5KSI1_9PLEO</name>
<evidence type="ECO:0000256" key="2">
    <source>
        <dbReference type="SAM" id="MobiDB-lite"/>
    </source>
</evidence>
<keyword evidence="1" id="KW-0175">Coiled coil</keyword>
<dbReference type="OrthoDB" id="20105at2759"/>
<feature type="compositionally biased region" description="Polar residues" evidence="2">
    <location>
        <begin position="485"/>
        <end position="500"/>
    </location>
</feature>
<feature type="compositionally biased region" description="Low complexity" evidence="2">
    <location>
        <begin position="302"/>
        <end position="318"/>
    </location>
</feature>
<gene>
    <name evidence="3" type="ORF">BDW02DRAFT_489108</name>
</gene>
<feature type="compositionally biased region" description="Low complexity" evidence="2">
    <location>
        <begin position="328"/>
        <end position="338"/>
    </location>
</feature>
<feature type="compositionally biased region" description="Low complexity" evidence="2">
    <location>
        <begin position="392"/>
        <end position="413"/>
    </location>
</feature>
<dbReference type="Proteomes" id="UP000800040">
    <property type="component" value="Unassembled WGS sequence"/>
</dbReference>
<keyword evidence="4" id="KW-1185">Reference proteome</keyword>
<dbReference type="AlphaFoldDB" id="A0A6A5KSI1"/>
<feature type="coiled-coil region" evidence="1">
    <location>
        <begin position="98"/>
        <end position="126"/>
    </location>
</feature>
<organism evidence="3 4">
    <name type="scientific">Decorospora gaudefroyi</name>
    <dbReference type="NCBI Taxonomy" id="184978"/>
    <lineage>
        <taxon>Eukaryota</taxon>
        <taxon>Fungi</taxon>
        <taxon>Dikarya</taxon>
        <taxon>Ascomycota</taxon>
        <taxon>Pezizomycotina</taxon>
        <taxon>Dothideomycetes</taxon>
        <taxon>Pleosporomycetidae</taxon>
        <taxon>Pleosporales</taxon>
        <taxon>Pleosporineae</taxon>
        <taxon>Pleosporaceae</taxon>
        <taxon>Decorospora</taxon>
    </lineage>
</organism>
<accession>A0A6A5KSI1</accession>
<feature type="region of interest" description="Disordered" evidence="2">
    <location>
        <begin position="229"/>
        <end position="282"/>
    </location>
</feature>
<evidence type="ECO:0000256" key="1">
    <source>
        <dbReference type="SAM" id="Coils"/>
    </source>
</evidence>
<evidence type="ECO:0000313" key="4">
    <source>
        <dbReference type="Proteomes" id="UP000800040"/>
    </source>
</evidence>
<protein>
    <submittedName>
        <fullName evidence="3">Uncharacterized protein</fullName>
    </submittedName>
</protein>
<feature type="compositionally biased region" description="Low complexity" evidence="2">
    <location>
        <begin position="230"/>
        <end position="245"/>
    </location>
</feature>
<feature type="region of interest" description="Disordered" evidence="2">
    <location>
        <begin position="1"/>
        <end position="93"/>
    </location>
</feature>
<proteinExistence type="predicted"/>
<feature type="region of interest" description="Disordered" evidence="2">
    <location>
        <begin position="302"/>
        <end position="525"/>
    </location>
</feature>
<reference evidence="3" key="1">
    <citation type="submission" date="2020-01" db="EMBL/GenBank/DDBJ databases">
        <authorList>
            <consortium name="DOE Joint Genome Institute"/>
            <person name="Haridas S."/>
            <person name="Albert R."/>
            <person name="Binder M."/>
            <person name="Bloem J."/>
            <person name="Labutti K."/>
            <person name="Salamov A."/>
            <person name="Andreopoulos B."/>
            <person name="Baker S.E."/>
            <person name="Barry K."/>
            <person name="Bills G."/>
            <person name="Bluhm B.H."/>
            <person name="Cannon C."/>
            <person name="Castanera R."/>
            <person name="Culley D.E."/>
            <person name="Daum C."/>
            <person name="Ezra D."/>
            <person name="Gonzalez J.B."/>
            <person name="Henrissat B."/>
            <person name="Kuo A."/>
            <person name="Liang C."/>
            <person name="Lipzen A."/>
            <person name="Lutzoni F."/>
            <person name="Magnuson J."/>
            <person name="Mondo S."/>
            <person name="Nolan M."/>
            <person name="Ohm R."/>
            <person name="Pangilinan J."/>
            <person name="Park H.-J."/>
            <person name="Ramirez L."/>
            <person name="Alfaro M."/>
            <person name="Sun H."/>
            <person name="Tritt A."/>
            <person name="Yoshinaga Y."/>
            <person name="Zwiers L.-H."/>
            <person name="Turgeon B.G."/>
            <person name="Goodwin S.B."/>
            <person name="Spatafora J.W."/>
            <person name="Crous P.W."/>
            <person name="Grigoriev I.V."/>
        </authorList>
    </citation>
    <scope>NUCLEOTIDE SEQUENCE</scope>
    <source>
        <strain evidence="3">P77</strain>
    </source>
</reference>
<dbReference type="EMBL" id="ML975252">
    <property type="protein sequence ID" value="KAF1838419.1"/>
    <property type="molecule type" value="Genomic_DNA"/>
</dbReference>
<sequence>MLLALSNPVKPEFDFKPHAYSPAFSTSTAPRYSDKLHGGLSSSQTANPHHAMGTPHRGLPPPSAMTLPDPGRAPPPITSSLGQLPPAPAQWQGAEDGMKNWLAAKAEEERRKQEEEKTRQETLRLEQRKVEQSMLRESMQGGVPPHLVPIIFAGIAGGNLANISAEWIQQYTTQVQVAHQQAQAQAQVQLSPDLRRDPRMIGQQQSTVYTGQAQAQAQAPQTILAPTTILPGQSLPSQAQQSPLSTGGYTGGQLSPRSRAAQAGLGGAPTSAPRSVPPSQLPRLTTNEMNIQQPPAAPIGVQQLQQTHTQQPEQSSPSIYFHHWVPPSSSSQQEKSASGNPPATPSGKYKTSPVYQSRQRAASHASDLEYTSSPKKRKAQGPHPHPPPPTSAPGAHTSPSYSHISSSSTSTPGRRGHGRNRSDASTRAPEGSSGSLSRRGTVSGLAHETIVRQGDMAEDSRDADGKAQPNPDQPYATPPQRNEGRGQNQQSYAPTSTAGQPETPKYGSQWDRGYMSSPKGEVGDH</sequence>